<dbReference type="AlphaFoldDB" id="A0A7J0DUY6"/>
<proteinExistence type="predicted"/>
<name>A0A7J0DUY6_9ERIC</name>
<dbReference type="EMBL" id="BJWL01000408">
    <property type="protein sequence ID" value="GFS42927.1"/>
    <property type="molecule type" value="Genomic_DNA"/>
</dbReference>
<evidence type="ECO:0000256" key="2">
    <source>
        <dbReference type="SAM" id="MobiDB-lite"/>
    </source>
</evidence>
<feature type="coiled-coil region" evidence="1">
    <location>
        <begin position="150"/>
        <end position="200"/>
    </location>
</feature>
<feature type="compositionally biased region" description="Basic and acidic residues" evidence="2">
    <location>
        <begin position="236"/>
        <end position="250"/>
    </location>
</feature>
<sequence length="250" mass="27715">MHGLLELLTQTSKNPFSIPPMQVCLASLAARAKLKRVRKPTKKDIASKKKGKEATAKIIQDSTPALPIVPALLSQDPNSPTSHLLQKCKGKVLEVGTSKKQSRGEREAQREPDMVDLAVKEEKVVVNLLVIQYVQGLQWVMVNQNCIFHLKKAHKRLQNAEGDLKSTKDALVAEVKRHEYNDAQQRMAVAVQELNKLKKVALTQEIDFNKEENGNQPMEDEAKGGGEGGDPIASNKLREEARTSKARDGE</sequence>
<feature type="region of interest" description="Disordered" evidence="2">
    <location>
        <begin position="207"/>
        <end position="250"/>
    </location>
</feature>
<gene>
    <name evidence="3" type="ORF">Acr_00g0082630</name>
</gene>
<evidence type="ECO:0000313" key="4">
    <source>
        <dbReference type="Proteomes" id="UP000585474"/>
    </source>
</evidence>
<keyword evidence="1" id="KW-0175">Coiled coil</keyword>
<accession>A0A7J0DUY6</accession>
<comment type="caution">
    <text evidence="3">The sequence shown here is derived from an EMBL/GenBank/DDBJ whole genome shotgun (WGS) entry which is preliminary data.</text>
</comment>
<dbReference type="Proteomes" id="UP000585474">
    <property type="component" value="Unassembled WGS sequence"/>
</dbReference>
<protein>
    <submittedName>
        <fullName evidence="3">Uncharacterized protein</fullName>
    </submittedName>
</protein>
<evidence type="ECO:0000256" key="1">
    <source>
        <dbReference type="SAM" id="Coils"/>
    </source>
</evidence>
<reference evidence="4" key="1">
    <citation type="submission" date="2019-07" db="EMBL/GenBank/DDBJ databases">
        <title>De Novo Assembly of kiwifruit Actinidia rufa.</title>
        <authorList>
            <person name="Sugita-Konishi S."/>
            <person name="Sato K."/>
            <person name="Mori E."/>
            <person name="Abe Y."/>
            <person name="Kisaki G."/>
            <person name="Hamano K."/>
            <person name="Suezawa K."/>
            <person name="Otani M."/>
            <person name="Fukuda T."/>
            <person name="Manabe T."/>
            <person name="Gomi K."/>
            <person name="Tabuchi M."/>
            <person name="Akimitsu K."/>
            <person name="Kataoka I."/>
        </authorList>
    </citation>
    <scope>NUCLEOTIDE SEQUENCE [LARGE SCALE GENOMIC DNA]</scope>
    <source>
        <strain evidence="4">cv. Fuchu</strain>
    </source>
</reference>
<keyword evidence="4" id="KW-1185">Reference proteome</keyword>
<organism evidence="3 4">
    <name type="scientific">Actinidia rufa</name>
    <dbReference type="NCBI Taxonomy" id="165716"/>
    <lineage>
        <taxon>Eukaryota</taxon>
        <taxon>Viridiplantae</taxon>
        <taxon>Streptophyta</taxon>
        <taxon>Embryophyta</taxon>
        <taxon>Tracheophyta</taxon>
        <taxon>Spermatophyta</taxon>
        <taxon>Magnoliopsida</taxon>
        <taxon>eudicotyledons</taxon>
        <taxon>Gunneridae</taxon>
        <taxon>Pentapetalae</taxon>
        <taxon>asterids</taxon>
        <taxon>Ericales</taxon>
        <taxon>Actinidiaceae</taxon>
        <taxon>Actinidia</taxon>
    </lineage>
</organism>
<evidence type="ECO:0000313" key="3">
    <source>
        <dbReference type="EMBL" id="GFS42927.1"/>
    </source>
</evidence>